<keyword evidence="2 5" id="KW-0812">Transmembrane</keyword>
<feature type="transmembrane region" description="Helical" evidence="5">
    <location>
        <begin position="65"/>
        <end position="88"/>
    </location>
</feature>
<dbReference type="OrthoDB" id="10012223at2759"/>
<evidence type="ECO:0000313" key="6">
    <source>
        <dbReference type="EMBL" id="CAG8499035.1"/>
    </source>
</evidence>
<dbReference type="AlphaFoldDB" id="A0A9N8ZKN1"/>
<organism evidence="6 7">
    <name type="scientific">Dentiscutata erythropus</name>
    <dbReference type="NCBI Taxonomy" id="1348616"/>
    <lineage>
        <taxon>Eukaryota</taxon>
        <taxon>Fungi</taxon>
        <taxon>Fungi incertae sedis</taxon>
        <taxon>Mucoromycota</taxon>
        <taxon>Glomeromycotina</taxon>
        <taxon>Glomeromycetes</taxon>
        <taxon>Diversisporales</taxon>
        <taxon>Gigasporaceae</taxon>
        <taxon>Dentiscutata</taxon>
    </lineage>
</organism>
<dbReference type="EMBL" id="CAJVPY010000927">
    <property type="protein sequence ID" value="CAG8499035.1"/>
    <property type="molecule type" value="Genomic_DNA"/>
</dbReference>
<comment type="caution">
    <text evidence="6">The sequence shown here is derived from an EMBL/GenBank/DDBJ whole genome shotgun (WGS) entry which is preliminary data.</text>
</comment>
<dbReference type="InterPro" id="IPR052786">
    <property type="entry name" value="Spore_wall_assembly"/>
</dbReference>
<evidence type="ECO:0000256" key="3">
    <source>
        <dbReference type="ARBA" id="ARBA00022989"/>
    </source>
</evidence>
<feature type="transmembrane region" description="Helical" evidence="5">
    <location>
        <begin position="122"/>
        <end position="143"/>
    </location>
</feature>
<dbReference type="Pfam" id="PF07264">
    <property type="entry name" value="EI24"/>
    <property type="match status" value="1"/>
</dbReference>
<dbReference type="Proteomes" id="UP000789405">
    <property type="component" value="Unassembled WGS sequence"/>
</dbReference>
<dbReference type="PANTHER" id="PTHR34292:SF2">
    <property type="entry name" value="OUTER SPORE WALL PROTEIN LDS1"/>
    <property type="match status" value="1"/>
</dbReference>
<proteinExistence type="predicted"/>
<dbReference type="PANTHER" id="PTHR34292">
    <property type="entry name" value="OUTER SPORE WALL PROTEIN LDS1"/>
    <property type="match status" value="1"/>
</dbReference>
<keyword evidence="7" id="KW-1185">Reference proteome</keyword>
<evidence type="ECO:0000313" key="7">
    <source>
        <dbReference type="Proteomes" id="UP000789405"/>
    </source>
</evidence>
<sequence>MTFSKLEYPIKGIFYFLSHWSLVREVLLVILLTVVVSIFIISLTFVVLLGLQAGLFTLLFIPPPFSFILAFILCIIESVVFIFIFYLVATPQWQDELFDNVLRLKGLGSVLDKPRHTDRFVLLFRGIGFGIELTFFQVLTLIITIPINAIPVAGTVLYCIINGWQFTWGHQIHYHMLVREYTVKQSREFAWKDRYDYIAFGSVGMALQLIPVANFIFFWTTIVGAALWTADVLIEEQKAAADEEEQNITVEAVGTSSQSTPAVDESTAVTVTATNVNNYGATTISTK</sequence>
<reference evidence="6" key="1">
    <citation type="submission" date="2021-06" db="EMBL/GenBank/DDBJ databases">
        <authorList>
            <person name="Kallberg Y."/>
            <person name="Tangrot J."/>
            <person name="Rosling A."/>
        </authorList>
    </citation>
    <scope>NUCLEOTIDE SEQUENCE</scope>
    <source>
        <strain evidence="6">MA453B</strain>
    </source>
</reference>
<accession>A0A9N8ZKN1</accession>
<keyword evidence="3 5" id="KW-1133">Transmembrane helix</keyword>
<comment type="subcellular location">
    <subcellularLocation>
        <location evidence="1">Membrane</location>
        <topology evidence="1">Multi-pass membrane protein</topology>
    </subcellularLocation>
</comment>
<protein>
    <submittedName>
        <fullName evidence="6">28744_t:CDS:1</fullName>
    </submittedName>
</protein>
<evidence type="ECO:0000256" key="5">
    <source>
        <dbReference type="SAM" id="Phobius"/>
    </source>
</evidence>
<dbReference type="InterPro" id="IPR059112">
    <property type="entry name" value="CysZ/EI24"/>
</dbReference>
<keyword evidence="4 5" id="KW-0472">Membrane</keyword>
<gene>
    <name evidence="6" type="ORF">DERYTH_LOCUS2803</name>
</gene>
<feature type="transmembrane region" description="Helical" evidence="5">
    <location>
        <begin position="26"/>
        <end position="53"/>
    </location>
</feature>
<feature type="transmembrane region" description="Helical" evidence="5">
    <location>
        <begin position="197"/>
        <end position="228"/>
    </location>
</feature>
<evidence type="ECO:0000256" key="1">
    <source>
        <dbReference type="ARBA" id="ARBA00004141"/>
    </source>
</evidence>
<evidence type="ECO:0000256" key="2">
    <source>
        <dbReference type="ARBA" id="ARBA00022692"/>
    </source>
</evidence>
<name>A0A9N8ZKN1_9GLOM</name>
<feature type="transmembrane region" description="Helical" evidence="5">
    <location>
        <begin position="149"/>
        <end position="169"/>
    </location>
</feature>
<evidence type="ECO:0000256" key="4">
    <source>
        <dbReference type="ARBA" id="ARBA00023136"/>
    </source>
</evidence>